<name>A0A7Y9T4L7_9BACT</name>
<evidence type="ECO:0000313" key="1">
    <source>
        <dbReference type="EMBL" id="NYF53607.1"/>
    </source>
</evidence>
<comment type="caution">
    <text evidence="1">The sequence shown here is derived from an EMBL/GenBank/DDBJ whole genome shotgun (WGS) entry which is preliminary data.</text>
</comment>
<dbReference type="SUPFAM" id="SSF52172">
    <property type="entry name" value="CheY-like"/>
    <property type="match status" value="1"/>
</dbReference>
<reference evidence="1 2" key="1">
    <citation type="submission" date="2020-07" db="EMBL/GenBank/DDBJ databases">
        <title>Genomic Encyclopedia of Type Strains, Phase IV (KMG-V): Genome sequencing to study the core and pangenomes of soil and plant-associated prokaryotes.</title>
        <authorList>
            <person name="Whitman W."/>
        </authorList>
    </citation>
    <scope>NUCLEOTIDE SEQUENCE [LARGE SCALE GENOMIC DNA]</scope>
    <source>
        <strain evidence="1 2">M8UP30</strain>
    </source>
</reference>
<evidence type="ECO:0000313" key="2">
    <source>
        <dbReference type="Proteomes" id="UP000534186"/>
    </source>
</evidence>
<keyword evidence="1" id="KW-0238">DNA-binding</keyword>
<dbReference type="Proteomes" id="UP000534186">
    <property type="component" value="Unassembled WGS sequence"/>
</dbReference>
<organism evidence="1 2">
    <name type="scientific">Tunturiibacter lichenicola</name>
    <dbReference type="NCBI Taxonomy" id="2051959"/>
    <lineage>
        <taxon>Bacteria</taxon>
        <taxon>Pseudomonadati</taxon>
        <taxon>Acidobacteriota</taxon>
        <taxon>Terriglobia</taxon>
        <taxon>Terriglobales</taxon>
        <taxon>Acidobacteriaceae</taxon>
        <taxon>Tunturiibacter</taxon>
    </lineage>
</organism>
<dbReference type="EMBL" id="JACCCV010000002">
    <property type="protein sequence ID" value="NYF53607.1"/>
    <property type="molecule type" value="Genomic_DNA"/>
</dbReference>
<proteinExistence type="predicted"/>
<protein>
    <submittedName>
        <fullName evidence="1">DNA-binding response OmpR family regulator</fullName>
    </submittedName>
</protein>
<dbReference type="Gene3D" id="3.40.50.2300">
    <property type="match status" value="1"/>
</dbReference>
<gene>
    <name evidence="1" type="ORF">HDF12_004006</name>
</gene>
<sequence length="118" mass="13123">MSNRSPETTVAQDFEACGLVVQWARSIRAAVDLLNSAREKTVIVTELALADGNWRDLVERVNCIDINLSTSILLVTSSSTAELWWDALECGIDDILPLSLLASRLCQLLQENSFDERK</sequence>
<dbReference type="GO" id="GO:0003677">
    <property type="term" value="F:DNA binding"/>
    <property type="evidence" value="ECO:0007669"/>
    <property type="project" value="UniProtKB-KW"/>
</dbReference>
<dbReference type="InterPro" id="IPR011006">
    <property type="entry name" value="CheY-like_superfamily"/>
</dbReference>
<accession>A0A7Y9T4L7</accession>
<dbReference type="AlphaFoldDB" id="A0A7Y9T4L7"/>